<evidence type="ECO:0000256" key="1">
    <source>
        <dbReference type="SAM" id="MobiDB-lite"/>
    </source>
</evidence>
<dbReference type="WBParaSite" id="Gr19_v10_g11627.t1">
    <property type="protein sequence ID" value="Gr19_v10_g11627.t1"/>
    <property type="gene ID" value="Gr19_v10_g11627"/>
</dbReference>
<evidence type="ECO:0000313" key="3">
    <source>
        <dbReference type="WBParaSite" id="Gr19_v10_g11627.t1"/>
    </source>
</evidence>
<accession>A0A914GVQ1</accession>
<reference evidence="3" key="1">
    <citation type="submission" date="2022-11" db="UniProtKB">
        <authorList>
            <consortium name="WormBaseParasite"/>
        </authorList>
    </citation>
    <scope>IDENTIFICATION</scope>
</reference>
<sequence>MPLSAESINGGDDITADQEHLWPTFANNLDPSDEVRLLRDRIAQLERQQTLMPPTTSSTGIGAAAGTSGERDKIATEHGGDEPAGGKEVQAKTAAGNVGVNRDGRFHTVYKQKAAAAEAAETEKHKAELLRLNVRIKRARAENAFLDGLMKKARFSKLQHGNRQVAKFRHHKEVLVYDQQYLQQAAASEDSLPLDEVRDGGK</sequence>
<dbReference type="AlphaFoldDB" id="A0A914GVQ1"/>
<feature type="region of interest" description="Disordered" evidence="1">
    <location>
        <begin position="46"/>
        <end position="90"/>
    </location>
</feature>
<dbReference type="Proteomes" id="UP000887572">
    <property type="component" value="Unplaced"/>
</dbReference>
<evidence type="ECO:0000313" key="2">
    <source>
        <dbReference type="Proteomes" id="UP000887572"/>
    </source>
</evidence>
<feature type="compositionally biased region" description="Low complexity" evidence="1">
    <location>
        <begin position="55"/>
        <end position="68"/>
    </location>
</feature>
<name>A0A914GVQ1_GLORO</name>
<feature type="compositionally biased region" description="Basic and acidic residues" evidence="1">
    <location>
        <begin position="69"/>
        <end position="85"/>
    </location>
</feature>
<proteinExistence type="predicted"/>
<protein>
    <submittedName>
        <fullName evidence="3">Uncharacterized protein</fullName>
    </submittedName>
</protein>
<organism evidence="2 3">
    <name type="scientific">Globodera rostochiensis</name>
    <name type="common">Golden nematode worm</name>
    <name type="synonym">Heterodera rostochiensis</name>
    <dbReference type="NCBI Taxonomy" id="31243"/>
    <lineage>
        <taxon>Eukaryota</taxon>
        <taxon>Metazoa</taxon>
        <taxon>Ecdysozoa</taxon>
        <taxon>Nematoda</taxon>
        <taxon>Chromadorea</taxon>
        <taxon>Rhabditida</taxon>
        <taxon>Tylenchina</taxon>
        <taxon>Tylenchomorpha</taxon>
        <taxon>Tylenchoidea</taxon>
        <taxon>Heteroderidae</taxon>
        <taxon>Heteroderinae</taxon>
        <taxon>Globodera</taxon>
    </lineage>
</organism>
<keyword evidence="2" id="KW-1185">Reference proteome</keyword>